<keyword evidence="3" id="KW-1003">Cell membrane</keyword>
<feature type="transmembrane region" description="Helical" evidence="7">
    <location>
        <begin position="88"/>
        <end position="110"/>
    </location>
</feature>
<dbReference type="GeneID" id="99507496"/>
<keyword evidence="4 7" id="KW-0812">Transmembrane</keyword>
<evidence type="ECO:0000259" key="8">
    <source>
        <dbReference type="Pfam" id="PF01773"/>
    </source>
</evidence>
<dbReference type="Proteomes" id="UP000264605">
    <property type="component" value="Plasmid unnamed1"/>
</dbReference>
<evidence type="ECO:0000256" key="6">
    <source>
        <dbReference type="ARBA" id="ARBA00023136"/>
    </source>
</evidence>
<dbReference type="InterPro" id="IPR008276">
    <property type="entry name" value="C_nuclsd_transpt"/>
</dbReference>
<dbReference type="GO" id="GO:0015293">
    <property type="term" value="F:symporter activity"/>
    <property type="evidence" value="ECO:0007669"/>
    <property type="project" value="TreeGrafter"/>
</dbReference>
<dbReference type="EMBL" id="CP032091">
    <property type="protein sequence ID" value="AXV67319.1"/>
    <property type="molecule type" value="Genomic_DNA"/>
</dbReference>
<feature type="transmembrane region" description="Helical" evidence="7">
    <location>
        <begin position="260"/>
        <end position="281"/>
    </location>
</feature>
<organism evidence="11 12">
    <name type="scientific">Pseudoalteromonas lipolytica</name>
    <dbReference type="NCBI Taxonomy" id="570156"/>
    <lineage>
        <taxon>Bacteria</taxon>
        <taxon>Pseudomonadati</taxon>
        <taxon>Pseudomonadota</taxon>
        <taxon>Gammaproteobacteria</taxon>
        <taxon>Alteromonadales</taxon>
        <taxon>Pseudoalteromonadaceae</taxon>
        <taxon>Pseudoalteromonas</taxon>
    </lineage>
</organism>
<keyword evidence="7" id="KW-0813">Transport</keyword>
<feature type="domain" description="Concentrative nucleoside transporter N-terminal" evidence="8">
    <location>
        <begin position="8"/>
        <end position="81"/>
    </location>
</feature>
<dbReference type="Pfam" id="PF07670">
    <property type="entry name" value="Gate"/>
    <property type="match status" value="1"/>
</dbReference>
<dbReference type="GO" id="GO:0005886">
    <property type="term" value="C:plasma membrane"/>
    <property type="evidence" value="ECO:0007669"/>
    <property type="project" value="UniProtKB-SubCell"/>
</dbReference>
<sequence>MTTFMSLVGIVVLLAIAFAASTNRKAINLRTVGIAFLLQVLIGGFVLFFEVGKNVLASMSKAVSSVIGYANDGISFLFGSLASQDTLGFIFAIQVLPVIVFFSALVAVLYHIGVMDWIIKILGGGLQKLLKTSRPESLSATANIFVGQTEAPLIVKPFIASMTKSELFAVMVGGLATVAGSVMAGYVTIGVELKYLIAASFMAAPGGFLMAKMIVPETETPKEDLADLDVQEEKPVNVIDAAASGAANGMHLALNVGAMLLAFVALIALLNGLLGGIGGWFDHPTLTLQEILGYVFAPVAWLLGVPWSEAVIAGSFIGQKVVVNEFVAYLDFINYRDTLSAHTQAIVTFALCGFANLSSIAILLGGLGGMAPGRRKDIARLGLRAVLAGSMANLMSAAIAGFFLSLA</sequence>
<keyword evidence="6 7" id="KW-0472">Membrane</keyword>
<dbReference type="PANTHER" id="PTHR10590">
    <property type="entry name" value="SODIUM/NUCLEOSIDE COTRANSPORTER"/>
    <property type="match status" value="1"/>
</dbReference>
<comment type="subcellular location">
    <subcellularLocation>
        <location evidence="1">Cell membrane</location>
        <topology evidence="1">Multi-pass membrane protein</topology>
    </subcellularLocation>
</comment>
<feature type="transmembrane region" description="Helical" evidence="7">
    <location>
        <begin position="167"/>
        <end position="189"/>
    </location>
</feature>
<proteinExistence type="inferred from homology"/>
<evidence type="ECO:0000256" key="1">
    <source>
        <dbReference type="ARBA" id="ARBA00004651"/>
    </source>
</evidence>
<keyword evidence="11" id="KW-0614">Plasmid</keyword>
<dbReference type="InterPro" id="IPR011657">
    <property type="entry name" value="CNT_C_dom"/>
</dbReference>
<dbReference type="Pfam" id="PF01773">
    <property type="entry name" value="Nucleos_tra2_N"/>
    <property type="match status" value="1"/>
</dbReference>
<evidence type="ECO:0000256" key="4">
    <source>
        <dbReference type="ARBA" id="ARBA00022692"/>
    </source>
</evidence>
<protein>
    <recommendedName>
        <fullName evidence="7">Nucleoside permease</fullName>
    </recommendedName>
</protein>
<accession>A0AAD0S4L6</accession>
<name>A0AAD0S4L6_9GAMM</name>
<dbReference type="KEGG" id="pdj:D0907_18595"/>
<feature type="domain" description="Concentrative nucleoside transporter C-terminal" evidence="9">
    <location>
        <begin position="195"/>
        <end position="401"/>
    </location>
</feature>
<geneLocation type="plasmid" evidence="11 12">
    <name>unnamed1</name>
</geneLocation>
<dbReference type="AlphaFoldDB" id="A0AAD0S4L6"/>
<evidence type="ECO:0000259" key="10">
    <source>
        <dbReference type="Pfam" id="PF07670"/>
    </source>
</evidence>
<dbReference type="Pfam" id="PF07662">
    <property type="entry name" value="Nucleos_tra2_C"/>
    <property type="match status" value="1"/>
</dbReference>
<evidence type="ECO:0000256" key="2">
    <source>
        <dbReference type="ARBA" id="ARBA00009033"/>
    </source>
</evidence>
<evidence type="ECO:0000256" key="7">
    <source>
        <dbReference type="RuleBase" id="RU362018"/>
    </source>
</evidence>
<gene>
    <name evidence="11" type="ORF">D0907_18595</name>
</gene>
<feature type="transmembrane region" description="Helical" evidence="7">
    <location>
        <begin position="345"/>
        <end position="369"/>
    </location>
</feature>
<feature type="transmembrane region" description="Helical" evidence="7">
    <location>
        <begin position="381"/>
        <end position="404"/>
    </location>
</feature>
<evidence type="ECO:0000256" key="5">
    <source>
        <dbReference type="ARBA" id="ARBA00022989"/>
    </source>
</evidence>
<evidence type="ECO:0000259" key="9">
    <source>
        <dbReference type="Pfam" id="PF07662"/>
    </source>
</evidence>
<dbReference type="InterPro" id="IPR018270">
    <property type="entry name" value="C_nuclsd_transpt_met_bac"/>
</dbReference>
<dbReference type="InterPro" id="IPR002668">
    <property type="entry name" value="CNT_N_dom"/>
</dbReference>
<dbReference type="PANTHER" id="PTHR10590:SF4">
    <property type="entry name" value="SOLUTE CARRIER FAMILY 28 MEMBER 3"/>
    <property type="match status" value="1"/>
</dbReference>
<evidence type="ECO:0000313" key="12">
    <source>
        <dbReference type="Proteomes" id="UP000264605"/>
    </source>
</evidence>
<feature type="domain" description="Nucleoside transporter/FeoB GTPase Gate" evidence="10">
    <location>
        <begin position="92"/>
        <end position="189"/>
    </location>
</feature>
<dbReference type="InterPro" id="IPR011642">
    <property type="entry name" value="Gate_dom"/>
</dbReference>
<dbReference type="GO" id="GO:0005337">
    <property type="term" value="F:nucleoside transmembrane transporter activity"/>
    <property type="evidence" value="ECO:0007669"/>
    <property type="project" value="InterPro"/>
</dbReference>
<keyword evidence="5 7" id="KW-1133">Transmembrane helix</keyword>
<evidence type="ECO:0000313" key="11">
    <source>
        <dbReference type="EMBL" id="AXV67319.1"/>
    </source>
</evidence>
<feature type="transmembrane region" description="Helical" evidence="7">
    <location>
        <begin position="29"/>
        <end position="50"/>
    </location>
</feature>
<comment type="caution">
    <text evidence="7">Lacks conserved residue(s) required for the propagation of feature annotation.</text>
</comment>
<dbReference type="NCBIfam" id="TIGR00804">
    <property type="entry name" value="nupC"/>
    <property type="match status" value="1"/>
</dbReference>
<evidence type="ECO:0000256" key="3">
    <source>
        <dbReference type="ARBA" id="ARBA00022475"/>
    </source>
</evidence>
<dbReference type="RefSeq" id="WP_075593388.1">
    <property type="nucleotide sequence ID" value="NZ_CP032091.1"/>
</dbReference>
<comment type="similarity">
    <text evidence="2 7">Belongs to the concentrative nucleoside transporter (CNT) (TC 2.A.41) family.</text>
</comment>
<reference evidence="11 12" key="1">
    <citation type="submission" date="2018-08" db="EMBL/GenBank/DDBJ databases">
        <title>Draft genome sequence of Pseudoalteromonas donghaensis HJ51.</title>
        <authorList>
            <person name="Oh J."/>
            <person name="Roh D."/>
        </authorList>
    </citation>
    <scope>NUCLEOTIDE SEQUENCE [LARGE SCALE GENOMIC DNA]</scope>
    <source>
        <strain evidence="11 12">HJ51</strain>
        <plasmid evidence="11 12">unnamed1</plasmid>
    </source>
</reference>